<accession>A0A1S2NWY5</accession>
<dbReference type="AlphaFoldDB" id="A0A1S2NWY5"/>
<proteinExistence type="predicted"/>
<dbReference type="GO" id="GO:0003677">
    <property type="term" value="F:DNA binding"/>
    <property type="evidence" value="ECO:0007669"/>
    <property type="project" value="InterPro"/>
</dbReference>
<dbReference type="EMBL" id="MLYP01000082">
    <property type="protein sequence ID" value="OIJ86029.1"/>
    <property type="molecule type" value="Genomic_DNA"/>
</dbReference>
<dbReference type="InterPro" id="IPR011010">
    <property type="entry name" value="DNA_brk_join_enz"/>
</dbReference>
<evidence type="ECO:0000313" key="1">
    <source>
        <dbReference type="EMBL" id="OIJ86029.1"/>
    </source>
</evidence>
<organism evidence="1 2">
    <name type="scientific">Streptomyces colonosanans</name>
    <dbReference type="NCBI Taxonomy" id="1428652"/>
    <lineage>
        <taxon>Bacteria</taxon>
        <taxon>Bacillati</taxon>
        <taxon>Actinomycetota</taxon>
        <taxon>Actinomycetes</taxon>
        <taxon>Kitasatosporales</taxon>
        <taxon>Streptomycetaceae</taxon>
        <taxon>Streptomyces</taxon>
    </lineage>
</organism>
<evidence type="ECO:0008006" key="3">
    <source>
        <dbReference type="Google" id="ProtNLM"/>
    </source>
</evidence>
<dbReference type="OrthoDB" id="3405537at2"/>
<dbReference type="Proteomes" id="UP000179935">
    <property type="component" value="Unassembled WGS sequence"/>
</dbReference>
<gene>
    <name evidence="1" type="ORF">BIV24_27455</name>
</gene>
<dbReference type="STRING" id="1428652.BIV24_27455"/>
<dbReference type="SUPFAM" id="SSF56349">
    <property type="entry name" value="DNA breaking-rejoining enzymes"/>
    <property type="match status" value="1"/>
</dbReference>
<evidence type="ECO:0000313" key="2">
    <source>
        <dbReference type="Proteomes" id="UP000179935"/>
    </source>
</evidence>
<name>A0A1S2NWY5_9ACTN</name>
<sequence length="511" mass="57564">MSPTYTPEECERWHKRTCARCQRHGWFAARWPDGHVCRTCHDKAVLVRGTCPGCGDERALPGLRPGDGRRICSDCAGFMMSYRCSRCGTEDKLHRARLCTRCTIADRLDELLNDGTGRIRPELLPLADSLLAMDSPLSGLAWLNRSNGKPGSTADLLRRLAQGDIELTHEAFHHLQPWRAAAHLRELLMTCCTLPAIDKRICSFERWLIEHLASIPDPDHAQIIRRYATWEVLPRLRTRAEKKPVTPAARRRVADQVKQATAFLDWLADRDHTLATCGQTGIDAWHAEHNQHARNTIRNFLLWCSTSKLTRPFRLPPVHISRAAPMPQTERLELIGRLLTDPNLPLRVRVAGCIVLLYAQPLSRVVRLTLEDITRTQQQTLLRLGEPPSPVPEPLAELLFRWIESRDNMNTATNHACRWLFPGRRAGQPIHPDVLAALLNDIGIPTTAGRTAAIRQHVLEMPAPVVAEALSYHQVTTAKLASEAGGSWSRYVSGDHWRSPPGWTPRRTGDS</sequence>
<keyword evidence="2" id="KW-1185">Reference proteome</keyword>
<dbReference type="RefSeq" id="WP_071369156.1">
    <property type="nucleotide sequence ID" value="NZ_MLYP01000082.1"/>
</dbReference>
<reference evidence="1 2" key="1">
    <citation type="submission" date="2016-10" db="EMBL/GenBank/DDBJ databases">
        <title>Genome sequence of Streptomyces sp. MUSC 93.</title>
        <authorList>
            <person name="Lee L.-H."/>
            <person name="Ser H.-L."/>
            <person name="Law J.W.-F."/>
        </authorList>
    </citation>
    <scope>NUCLEOTIDE SEQUENCE [LARGE SCALE GENOMIC DNA]</scope>
    <source>
        <strain evidence="1 2">MUSC 93</strain>
    </source>
</reference>
<protein>
    <recommendedName>
        <fullName evidence="3">Recombinase XerD</fullName>
    </recommendedName>
</protein>
<comment type="caution">
    <text evidence="1">The sequence shown here is derived from an EMBL/GenBank/DDBJ whole genome shotgun (WGS) entry which is preliminary data.</text>
</comment>